<dbReference type="AlphaFoldDB" id="A0A5J5F642"/>
<reference evidence="2 3" key="1">
    <citation type="submission" date="2019-09" db="EMBL/GenBank/DDBJ databases">
        <title>Draft genome of the ectomycorrhizal ascomycete Sphaerosporella brunnea.</title>
        <authorList>
            <consortium name="DOE Joint Genome Institute"/>
            <person name="Benucci G.M."/>
            <person name="Marozzi G."/>
            <person name="Antonielli L."/>
            <person name="Sanchez S."/>
            <person name="Marco P."/>
            <person name="Wang X."/>
            <person name="Falini L.B."/>
            <person name="Barry K."/>
            <person name="Haridas S."/>
            <person name="Lipzen A."/>
            <person name="Labutti K."/>
            <person name="Grigoriev I.V."/>
            <person name="Murat C."/>
            <person name="Martin F."/>
            <person name="Albertini E."/>
            <person name="Donnini D."/>
            <person name="Bonito G."/>
        </authorList>
    </citation>
    <scope>NUCLEOTIDE SEQUENCE [LARGE SCALE GENOMIC DNA]</scope>
    <source>
        <strain evidence="2 3">Sb_GMNB300</strain>
    </source>
</reference>
<evidence type="ECO:0000313" key="3">
    <source>
        <dbReference type="Proteomes" id="UP000326924"/>
    </source>
</evidence>
<feature type="compositionally biased region" description="Acidic residues" evidence="1">
    <location>
        <begin position="116"/>
        <end position="137"/>
    </location>
</feature>
<accession>A0A5J5F642</accession>
<organism evidence="2 3">
    <name type="scientific">Sphaerosporella brunnea</name>
    <dbReference type="NCBI Taxonomy" id="1250544"/>
    <lineage>
        <taxon>Eukaryota</taxon>
        <taxon>Fungi</taxon>
        <taxon>Dikarya</taxon>
        <taxon>Ascomycota</taxon>
        <taxon>Pezizomycotina</taxon>
        <taxon>Pezizomycetes</taxon>
        <taxon>Pezizales</taxon>
        <taxon>Pyronemataceae</taxon>
        <taxon>Sphaerosporella</taxon>
    </lineage>
</organism>
<evidence type="ECO:0000313" key="2">
    <source>
        <dbReference type="EMBL" id="KAA8912153.1"/>
    </source>
</evidence>
<keyword evidence="3" id="KW-1185">Reference proteome</keyword>
<evidence type="ECO:0000256" key="1">
    <source>
        <dbReference type="SAM" id="MobiDB-lite"/>
    </source>
</evidence>
<gene>
    <name evidence="2" type="ORF">FN846DRAFT_903761</name>
</gene>
<dbReference type="EMBL" id="VXIS01000027">
    <property type="protein sequence ID" value="KAA8912153.1"/>
    <property type="molecule type" value="Genomic_DNA"/>
</dbReference>
<comment type="caution">
    <text evidence="2">The sequence shown here is derived from an EMBL/GenBank/DDBJ whole genome shotgun (WGS) entry which is preliminary data.</text>
</comment>
<dbReference type="InParanoid" id="A0A5J5F642"/>
<proteinExistence type="predicted"/>
<feature type="compositionally biased region" description="Acidic residues" evidence="1">
    <location>
        <begin position="146"/>
        <end position="173"/>
    </location>
</feature>
<dbReference type="Proteomes" id="UP000326924">
    <property type="component" value="Unassembled WGS sequence"/>
</dbReference>
<feature type="compositionally biased region" description="Polar residues" evidence="1">
    <location>
        <begin position="186"/>
        <end position="199"/>
    </location>
</feature>
<name>A0A5J5F642_9PEZI</name>
<protein>
    <submittedName>
        <fullName evidence="2">Uncharacterized protein</fullName>
    </submittedName>
</protein>
<sequence length="226" mass="25454">MPIPMPCDLCQYQGHRLYVCPIEIHYPQALLHFGDANWRSSVEDARRSLAETPAVLGPLETTTCTHECKYVKATRYHNDCIHLGCPDGHCRVAFHRRWAGWWPLEAAAEATRQAVADDDNNDDDNDDEAEQAEEDSEHDQQAVHEAEDESAAEDGEREDEDKDEKDDSDEEEKGQDVEMRDDYPSRWTNTHYASASQYPERNVSKRSRSDGQAAAATMGGASLSTP</sequence>
<feature type="compositionally biased region" description="Basic and acidic residues" evidence="1">
    <location>
        <begin position="174"/>
        <end position="184"/>
    </location>
</feature>
<feature type="region of interest" description="Disordered" evidence="1">
    <location>
        <begin position="116"/>
        <end position="226"/>
    </location>
</feature>